<dbReference type="KEGG" id="sphu:SPPYR_3765"/>
<name>A0A1Y5PY36_9SPHN</name>
<dbReference type="AlphaFoldDB" id="A0A1Y5PY36"/>
<feature type="region of interest" description="Disordered" evidence="1">
    <location>
        <begin position="54"/>
        <end position="91"/>
    </location>
</feature>
<evidence type="ECO:0000256" key="1">
    <source>
        <dbReference type="SAM" id="MobiDB-lite"/>
    </source>
</evidence>
<dbReference type="EMBL" id="LT598653">
    <property type="protein sequence ID" value="SBV34880.1"/>
    <property type="molecule type" value="Genomic_DNA"/>
</dbReference>
<evidence type="ECO:0000313" key="2">
    <source>
        <dbReference type="EMBL" id="SBV34880.1"/>
    </source>
</evidence>
<proteinExistence type="predicted"/>
<accession>A0A1Y5PY36</accession>
<gene>
    <name evidence="2" type="ORF">SPPYR_3765</name>
</gene>
<organism evidence="2">
    <name type="scientific">uncultured Sphingopyxis sp</name>
    <dbReference type="NCBI Taxonomy" id="310581"/>
    <lineage>
        <taxon>Bacteria</taxon>
        <taxon>Pseudomonadati</taxon>
        <taxon>Pseudomonadota</taxon>
        <taxon>Alphaproteobacteria</taxon>
        <taxon>Sphingomonadales</taxon>
        <taxon>Sphingomonadaceae</taxon>
        <taxon>Sphingopyxis</taxon>
        <taxon>environmental samples</taxon>
    </lineage>
</organism>
<protein>
    <submittedName>
        <fullName evidence="2">Uncharacterized protein</fullName>
    </submittedName>
</protein>
<reference evidence="2" key="1">
    <citation type="submission" date="2016-03" db="EMBL/GenBank/DDBJ databases">
        <authorList>
            <person name="Ploux O."/>
        </authorList>
    </citation>
    <scope>NUCLEOTIDE SEQUENCE</scope>
    <source>
        <strain evidence="2">UC10</strain>
    </source>
</reference>
<feature type="compositionally biased region" description="Low complexity" evidence="1">
    <location>
        <begin position="67"/>
        <end position="80"/>
    </location>
</feature>
<sequence>MNMARGPRRMTRAAERTLKKAKTGGWFEQEKNVCGVRAGNGSDGWQLRNRRRGACTGAGHRSRRVRPGPARRCARGADAGLGDDRLALGAG</sequence>
<feature type="compositionally biased region" description="Basic and acidic residues" evidence="1">
    <location>
        <begin position="82"/>
        <end position="91"/>
    </location>
</feature>